<keyword evidence="2" id="KW-1185">Reference proteome</keyword>
<comment type="caution">
    <text evidence="1">The sequence shown here is derived from an EMBL/GenBank/DDBJ whole genome shotgun (WGS) entry which is preliminary data.</text>
</comment>
<accession>A0ACC0U029</accession>
<proteinExistence type="predicted"/>
<dbReference type="Proteomes" id="UP001207468">
    <property type="component" value="Unassembled WGS sequence"/>
</dbReference>
<gene>
    <name evidence="1" type="ORF">F5148DRAFT_1229406</name>
</gene>
<name>A0ACC0U029_9AGAM</name>
<dbReference type="EMBL" id="JAGFNK010000273">
    <property type="protein sequence ID" value="KAI9454430.1"/>
    <property type="molecule type" value="Genomic_DNA"/>
</dbReference>
<evidence type="ECO:0000313" key="2">
    <source>
        <dbReference type="Proteomes" id="UP001207468"/>
    </source>
</evidence>
<protein>
    <submittedName>
        <fullName evidence="1">Lipid phosphate phosphatase 1</fullName>
    </submittedName>
</protein>
<sequence length="299" mass="33180">MSNVLRTIKNKIREIHGYDHFSWFDSSYIVDWVLVVGVFVLGRLIKAQPVYERDFYPDDPLIGHPHKLEQISSFANKLIAGTVAAVLVVFIGGYRNSVHEIHHGLLAAAAGSSLNDLITEALKNRVGRLRPDFLSRCEWDLSRLECTGDPKAILDGRKSFPSGHASSAFVGMIFVTLFLAGKTAALCFGINPRLSVIRSRFARLGLVLSPLYFAIWVAVTRVEDNRHHREDVIVGGVIGIFSGTICYLLYWPNPFSASSFSEETMGRPRLDSVNRVPGISRGDGEGYRLAPESADFEDV</sequence>
<evidence type="ECO:0000313" key="1">
    <source>
        <dbReference type="EMBL" id="KAI9454430.1"/>
    </source>
</evidence>
<organism evidence="1 2">
    <name type="scientific">Russula earlei</name>
    <dbReference type="NCBI Taxonomy" id="71964"/>
    <lineage>
        <taxon>Eukaryota</taxon>
        <taxon>Fungi</taxon>
        <taxon>Dikarya</taxon>
        <taxon>Basidiomycota</taxon>
        <taxon>Agaricomycotina</taxon>
        <taxon>Agaricomycetes</taxon>
        <taxon>Russulales</taxon>
        <taxon>Russulaceae</taxon>
        <taxon>Russula</taxon>
    </lineage>
</organism>
<reference evidence="1" key="1">
    <citation type="submission" date="2021-03" db="EMBL/GenBank/DDBJ databases">
        <title>Evolutionary priming and transition to the ectomycorrhizal habit in an iconic lineage of mushroom-forming fungi: is preadaptation a requirement?</title>
        <authorList>
            <consortium name="DOE Joint Genome Institute"/>
            <person name="Looney B.P."/>
            <person name="Miyauchi S."/>
            <person name="Morin E."/>
            <person name="Drula E."/>
            <person name="Courty P.E."/>
            <person name="Chicoki N."/>
            <person name="Fauchery L."/>
            <person name="Kohler A."/>
            <person name="Kuo A."/>
            <person name="LaButti K."/>
            <person name="Pangilinan J."/>
            <person name="Lipzen A."/>
            <person name="Riley R."/>
            <person name="Andreopoulos W."/>
            <person name="He G."/>
            <person name="Johnson J."/>
            <person name="Barry K.W."/>
            <person name="Grigoriev I.V."/>
            <person name="Nagy L."/>
            <person name="Hibbett D."/>
            <person name="Henrissat B."/>
            <person name="Matheny P.B."/>
            <person name="Labbe J."/>
            <person name="Martin A.F."/>
        </authorList>
    </citation>
    <scope>NUCLEOTIDE SEQUENCE</scope>
    <source>
        <strain evidence="1">BPL698</strain>
    </source>
</reference>